<name>A0ABM8VIV7_9BACL</name>
<feature type="transmembrane region" description="Helical" evidence="2">
    <location>
        <begin position="244"/>
        <end position="267"/>
    </location>
</feature>
<accession>A0ABM8VIV7</accession>
<feature type="transmembrane region" description="Helical" evidence="2">
    <location>
        <begin position="137"/>
        <end position="158"/>
    </location>
</feature>
<keyword evidence="5" id="KW-1185">Reference proteome</keyword>
<keyword evidence="2" id="KW-1133">Transmembrane helix</keyword>
<dbReference type="Proteomes" id="UP000730618">
    <property type="component" value="Unassembled WGS sequence"/>
</dbReference>
<dbReference type="PROSITE" id="PS50850">
    <property type="entry name" value="MFS"/>
    <property type="match status" value="1"/>
</dbReference>
<evidence type="ECO:0000256" key="2">
    <source>
        <dbReference type="SAM" id="Phobius"/>
    </source>
</evidence>
<feature type="transmembrane region" description="Helical" evidence="2">
    <location>
        <begin position="307"/>
        <end position="326"/>
    </location>
</feature>
<feature type="transmembrane region" description="Helical" evidence="2">
    <location>
        <begin position="273"/>
        <end position="295"/>
    </location>
</feature>
<evidence type="ECO:0000313" key="4">
    <source>
        <dbReference type="EMBL" id="CAG7644578.1"/>
    </source>
</evidence>
<feature type="transmembrane region" description="Helical" evidence="2">
    <location>
        <begin position="80"/>
        <end position="104"/>
    </location>
</feature>
<keyword evidence="2" id="KW-0812">Transmembrane</keyword>
<dbReference type="PANTHER" id="PTHR23537">
    <property type="match status" value="1"/>
</dbReference>
<proteinExistence type="predicted"/>
<feature type="transmembrane region" description="Helical" evidence="2">
    <location>
        <begin position="12"/>
        <end position="29"/>
    </location>
</feature>
<evidence type="ECO:0000259" key="3">
    <source>
        <dbReference type="PROSITE" id="PS50850"/>
    </source>
</evidence>
<evidence type="ECO:0000313" key="5">
    <source>
        <dbReference type="Proteomes" id="UP000730618"/>
    </source>
</evidence>
<comment type="caution">
    <text evidence="4">The sequence shown here is derived from an EMBL/GenBank/DDBJ whole genome shotgun (WGS) entry which is preliminary data.</text>
</comment>
<evidence type="ECO:0000256" key="1">
    <source>
        <dbReference type="SAM" id="MobiDB-lite"/>
    </source>
</evidence>
<feature type="region of interest" description="Disordered" evidence="1">
    <location>
        <begin position="211"/>
        <end position="231"/>
    </location>
</feature>
<organism evidence="4 5">
    <name type="scientific">Paenibacillus allorhizosphaerae</name>
    <dbReference type="NCBI Taxonomy" id="2849866"/>
    <lineage>
        <taxon>Bacteria</taxon>
        <taxon>Bacillati</taxon>
        <taxon>Bacillota</taxon>
        <taxon>Bacilli</taxon>
        <taxon>Bacillales</taxon>
        <taxon>Paenibacillaceae</taxon>
        <taxon>Paenibacillus</taxon>
    </lineage>
</organism>
<feature type="transmembrane region" description="Helical" evidence="2">
    <location>
        <begin position="110"/>
        <end position="130"/>
    </location>
</feature>
<gene>
    <name evidence="4" type="ORF">PAECIP111802_03320</name>
</gene>
<feature type="transmembrane region" description="Helical" evidence="2">
    <location>
        <begin position="49"/>
        <end position="68"/>
    </location>
</feature>
<feature type="transmembrane region" description="Helical" evidence="2">
    <location>
        <begin position="164"/>
        <end position="185"/>
    </location>
</feature>
<dbReference type="InterPro" id="IPR010645">
    <property type="entry name" value="MFS_4"/>
</dbReference>
<dbReference type="Pfam" id="PF06779">
    <property type="entry name" value="MFS_4"/>
    <property type="match status" value="2"/>
</dbReference>
<feature type="transmembrane region" description="Helical" evidence="2">
    <location>
        <begin position="395"/>
        <end position="414"/>
    </location>
</feature>
<feature type="transmembrane region" description="Helical" evidence="2">
    <location>
        <begin position="332"/>
        <end position="352"/>
    </location>
</feature>
<dbReference type="InterPro" id="IPR020846">
    <property type="entry name" value="MFS_dom"/>
</dbReference>
<dbReference type="PANTHER" id="PTHR23537:SF1">
    <property type="entry name" value="SUGAR TRANSPORTER"/>
    <property type="match status" value="1"/>
</dbReference>
<keyword evidence="2" id="KW-0472">Membrane</keyword>
<protein>
    <recommendedName>
        <fullName evidence="3">Major facilitator superfamily (MFS) profile domain-containing protein</fullName>
    </recommendedName>
</protein>
<dbReference type="EMBL" id="CAJVCE010000008">
    <property type="protein sequence ID" value="CAG7644578.1"/>
    <property type="molecule type" value="Genomic_DNA"/>
</dbReference>
<sequence length="426" mass="44134">MNYVPPPTRALIGGIGALVIAMGVGRFAYTPILPYLQQAAGVTGEMAGYLASSNYLGYLLGALLAGAVRWNRGKSAFLKVFLGVNILTTLMMGMTGQYSLWLLLRFVSGLTSGLVFVLASSIALDAFAIANRPAWSGLLYSGVGIGIATSGIAVPFLAEQYGWPGAWIGLGVFALCIGFFSFLWLQDKVSSENGPTYDRAAARSGESGVFEKADGAGAGADAEEGGSAGARDATNADAKRMLPWLLVSYGCEGLGYIISGTFLVAIVHSVPSFGALGALSWVLVGAAAIPSSVMWAKFAGKYGNAPALYLAFITQMVGVVLPVVIFNAAGALLGAILFGATFMGITTLSVSEARSLMPADSNKAIGYMTFVYSIGQMIGPSIAGKLITRSGGYDSSLIFAALVLFCGIVCLAAGRRVSTKIKTFKG</sequence>
<feature type="domain" description="Major facilitator superfamily (MFS) profile" evidence="3">
    <location>
        <begin position="9"/>
        <end position="418"/>
    </location>
</feature>
<feature type="transmembrane region" description="Helical" evidence="2">
    <location>
        <begin position="364"/>
        <end position="383"/>
    </location>
</feature>
<dbReference type="RefSeq" id="WP_218099629.1">
    <property type="nucleotide sequence ID" value="NZ_CAJVCE010000008.1"/>
</dbReference>
<reference evidence="4 5" key="1">
    <citation type="submission" date="2021-06" db="EMBL/GenBank/DDBJ databases">
        <authorList>
            <person name="Criscuolo A."/>
        </authorList>
    </citation>
    <scope>NUCLEOTIDE SEQUENCE [LARGE SCALE GENOMIC DNA]</scope>
    <source>
        <strain evidence="5">CIP 111802</strain>
    </source>
</reference>